<name>A0A8J5X0X6_DIALT</name>
<dbReference type="Proteomes" id="UP000751190">
    <property type="component" value="Unassembled WGS sequence"/>
</dbReference>
<feature type="region of interest" description="Disordered" evidence="6">
    <location>
        <begin position="290"/>
        <end position="310"/>
    </location>
</feature>
<feature type="domain" description="Histidine kinase" evidence="7">
    <location>
        <begin position="267"/>
        <end position="517"/>
    </location>
</feature>
<keyword evidence="4" id="KW-0418">Kinase</keyword>
<keyword evidence="3" id="KW-0808">Transferase</keyword>
<dbReference type="NCBIfam" id="TIGR00229">
    <property type="entry name" value="sensory_box"/>
    <property type="match status" value="1"/>
</dbReference>
<dbReference type="SMART" id="SM00448">
    <property type="entry name" value="REC"/>
    <property type="match status" value="1"/>
</dbReference>
<dbReference type="InterPro" id="IPR005467">
    <property type="entry name" value="His_kinase_dom"/>
</dbReference>
<dbReference type="SUPFAM" id="SSF55874">
    <property type="entry name" value="ATPase domain of HSP90 chaperone/DNA topoisomerase II/histidine kinase"/>
    <property type="match status" value="1"/>
</dbReference>
<organism evidence="10 11">
    <name type="scientific">Diacronema lutheri</name>
    <name type="common">Unicellular marine alga</name>
    <name type="synonym">Monochrysis lutheri</name>
    <dbReference type="NCBI Taxonomy" id="2081491"/>
    <lineage>
        <taxon>Eukaryota</taxon>
        <taxon>Haptista</taxon>
        <taxon>Haptophyta</taxon>
        <taxon>Pavlovophyceae</taxon>
        <taxon>Pavlovales</taxon>
        <taxon>Pavlovaceae</taxon>
        <taxon>Diacronema</taxon>
    </lineage>
</organism>
<gene>
    <name evidence="10" type="ORF">KFE25_012632</name>
</gene>
<dbReference type="Gene3D" id="3.40.50.2300">
    <property type="match status" value="1"/>
</dbReference>
<dbReference type="SUPFAM" id="SSF55785">
    <property type="entry name" value="PYP-like sensor domain (PAS domain)"/>
    <property type="match status" value="1"/>
</dbReference>
<dbReference type="Pfam" id="PF13426">
    <property type="entry name" value="PAS_9"/>
    <property type="match status" value="1"/>
</dbReference>
<dbReference type="AlphaFoldDB" id="A0A8J5X0X6"/>
<feature type="modified residue" description="4-aspartylphosphate" evidence="5">
    <location>
        <position position="631"/>
    </location>
</feature>
<reference evidence="10" key="1">
    <citation type="submission" date="2021-05" db="EMBL/GenBank/DDBJ databases">
        <title>The genome of the haptophyte Pavlova lutheri (Diacronema luteri, Pavlovales) - a model for lipid biosynthesis in eukaryotic algae.</title>
        <authorList>
            <person name="Hulatt C.J."/>
            <person name="Posewitz M.C."/>
        </authorList>
    </citation>
    <scope>NUCLEOTIDE SEQUENCE</scope>
    <source>
        <strain evidence="10">NIVA-4/92</strain>
    </source>
</reference>
<dbReference type="Pfam" id="PF02518">
    <property type="entry name" value="HATPase_c"/>
    <property type="match status" value="1"/>
</dbReference>
<dbReference type="InterPro" id="IPR011006">
    <property type="entry name" value="CheY-like_superfamily"/>
</dbReference>
<evidence type="ECO:0000256" key="5">
    <source>
        <dbReference type="PROSITE-ProRule" id="PRU00169"/>
    </source>
</evidence>
<evidence type="ECO:0000259" key="9">
    <source>
        <dbReference type="PROSITE" id="PS50112"/>
    </source>
</evidence>
<dbReference type="CDD" id="cd00130">
    <property type="entry name" value="PAS"/>
    <property type="match status" value="1"/>
</dbReference>
<keyword evidence="5" id="KW-0597">Phosphoprotein</keyword>
<comment type="catalytic activity">
    <reaction evidence="1">
        <text>ATP + protein L-histidine = ADP + protein N-phospho-L-histidine.</text>
        <dbReference type="EC" id="2.7.13.3"/>
    </reaction>
</comment>
<dbReference type="PRINTS" id="PR00344">
    <property type="entry name" value="BCTRLSENSOR"/>
</dbReference>
<dbReference type="Gene3D" id="3.30.565.10">
    <property type="entry name" value="Histidine kinase-like ATPase, C-terminal domain"/>
    <property type="match status" value="1"/>
</dbReference>
<evidence type="ECO:0000259" key="7">
    <source>
        <dbReference type="PROSITE" id="PS50109"/>
    </source>
</evidence>
<evidence type="ECO:0000313" key="10">
    <source>
        <dbReference type="EMBL" id="KAG8457961.1"/>
    </source>
</evidence>
<dbReference type="PROSITE" id="PS50112">
    <property type="entry name" value="PAS"/>
    <property type="match status" value="1"/>
</dbReference>
<dbReference type="GO" id="GO:0004673">
    <property type="term" value="F:protein histidine kinase activity"/>
    <property type="evidence" value="ECO:0007669"/>
    <property type="project" value="UniProtKB-EC"/>
</dbReference>
<dbReference type="OrthoDB" id="60033at2759"/>
<dbReference type="EMBL" id="JAGTXO010000059">
    <property type="protein sequence ID" value="KAG8457961.1"/>
    <property type="molecule type" value="Genomic_DNA"/>
</dbReference>
<feature type="domain" description="PAS" evidence="9">
    <location>
        <begin position="125"/>
        <end position="194"/>
    </location>
</feature>
<feature type="region of interest" description="Disordered" evidence="6">
    <location>
        <begin position="695"/>
        <end position="726"/>
    </location>
</feature>
<evidence type="ECO:0000313" key="11">
    <source>
        <dbReference type="Proteomes" id="UP000751190"/>
    </source>
</evidence>
<proteinExistence type="predicted"/>
<dbReference type="PANTHER" id="PTHR43047">
    <property type="entry name" value="TWO-COMPONENT HISTIDINE PROTEIN KINASE"/>
    <property type="match status" value="1"/>
</dbReference>
<dbReference type="CDD" id="cd17546">
    <property type="entry name" value="REC_hyHK_CKI1_RcsC-like"/>
    <property type="match status" value="1"/>
</dbReference>
<dbReference type="GO" id="GO:0000160">
    <property type="term" value="P:phosphorelay signal transduction system"/>
    <property type="evidence" value="ECO:0007669"/>
    <property type="project" value="InterPro"/>
</dbReference>
<dbReference type="PROSITE" id="PS50110">
    <property type="entry name" value="RESPONSE_REGULATORY"/>
    <property type="match status" value="1"/>
</dbReference>
<dbReference type="SUPFAM" id="SSF52172">
    <property type="entry name" value="CheY-like"/>
    <property type="match status" value="1"/>
</dbReference>
<comment type="caution">
    <text evidence="10">The sequence shown here is derived from an EMBL/GenBank/DDBJ whole genome shotgun (WGS) entry which is preliminary data.</text>
</comment>
<dbReference type="PROSITE" id="PS50109">
    <property type="entry name" value="HIS_KIN"/>
    <property type="match status" value="1"/>
</dbReference>
<dbReference type="SMART" id="SM00387">
    <property type="entry name" value="HATPase_c"/>
    <property type="match status" value="1"/>
</dbReference>
<evidence type="ECO:0000256" key="4">
    <source>
        <dbReference type="ARBA" id="ARBA00022777"/>
    </source>
</evidence>
<evidence type="ECO:0000259" key="8">
    <source>
        <dbReference type="PROSITE" id="PS50110"/>
    </source>
</evidence>
<dbReference type="Pfam" id="PF00072">
    <property type="entry name" value="Response_reg"/>
    <property type="match status" value="1"/>
</dbReference>
<evidence type="ECO:0000256" key="3">
    <source>
        <dbReference type="ARBA" id="ARBA00022679"/>
    </source>
</evidence>
<dbReference type="OMA" id="ILWANNT"/>
<dbReference type="InterPro" id="IPR004358">
    <property type="entry name" value="Sig_transdc_His_kin-like_C"/>
</dbReference>
<feature type="compositionally biased region" description="Gly residues" evidence="6">
    <location>
        <begin position="295"/>
        <end position="306"/>
    </location>
</feature>
<dbReference type="InterPro" id="IPR000014">
    <property type="entry name" value="PAS"/>
</dbReference>
<evidence type="ECO:0000256" key="2">
    <source>
        <dbReference type="ARBA" id="ARBA00012438"/>
    </source>
</evidence>
<dbReference type="InterPro" id="IPR035965">
    <property type="entry name" value="PAS-like_dom_sf"/>
</dbReference>
<sequence>MGEVDAFDALPVPAAVLDAEDKVVRANRCFEEEVSPLFKLRSMPFLDTAADTGATNALRDALHAARCAAAPKRIKVKDANLLTMRGADGFPVARHFDLTLSRAPDGGIVLVAEAVTEADEEQRAKDAEFQDFLQRAPIAMHWLSGTGHVLWANDTELRILGYSREEYIGKPIMNFCPDEEEIVLEIFKQLGSGNAIKDVPVRFRAKDGRIVPLLIDSNVNYTDAGDFNHTRCFIRDDTGRRVREAQVEMQLSEARRTAQLFDQFVSRTLHLIRTPCHLLLHNLEELGERSRERAAGGGEGGEGGTPTVGALLSSSTRLVTRIVEMTRDFTDSLRFDECATLVLHTAPHDVRQLARAAIDDAARLGLCRQGVALSAHVDAGGASVKTDSAVLGRVLRHLLRNAAHATSAGRVTLRVTHGPDGVTFAVVDTGKGLESDDVNIFQRYRQPAHAALAEADGATLDQHRASLAKDLSLDSGHEGIGIGLSLCYSLCNALGAELRYASRPGATRFWFELPRTRAEADASGAAPELVYNAPEVDTPLEAPTAGSSATWEPATLARAEPKAAAVAERGIFDARAPMRVLVVDDSPFCLKMVCTRLKRFGFTYDTAEDGSKAVEALRDPPPGGYALVLMDLRMPVMDGYEATRIARTELGATMPIVAVSAEEGVDISRFDGFEPKPLSTERLRAALCAHTGVDLPSSLPQAARNGATKTAPPAESSAHESPTAAA</sequence>
<protein>
    <recommendedName>
        <fullName evidence="2">histidine kinase</fullName>
        <ecNumber evidence="2">2.7.13.3</ecNumber>
    </recommendedName>
</protein>
<accession>A0A8J5X0X6</accession>
<evidence type="ECO:0000256" key="1">
    <source>
        <dbReference type="ARBA" id="ARBA00000085"/>
    </source>
</evidence>
<feature type="domain" description="Response regulatory" evidence="8">
    <location>
        <begin position="579"/>
        <end position="691"/>
    </location>
</feature>
<keyword evidence="11" id="KW-1185">Reference proteome</keyword>
<dbReference type="SMART" id="SM00091">
    <property type="entry name" value="PAS"/>
    <property type="match status" value="1"/>
</dbReference>
<dbReference type="EC" id="2.7.13.3" evidence="2"/>
<dbReference type="InterPro" id="IPR001789">
    <property type="entry name" value="Sig_transdc_resp-reg_receiver"/>
</dbReference>
<dbReference type="Gene3D" id="3.30.450.20">
    <property type="entry name" value="PAS domain"/>
    <property type="match status" value="1"/>
</dbReference>
<dbReference type="InterPro" id="IPR036890">
    <property type="entry name" value="HATPase_C_sf"/>
</dbReference>
<dbReference type="InterPro" id="IPR003594">
    <property type="entry name" value="HATPase_dom"/>
</dbReference>
<evidence type="ECO:0000256" key="6">
    <source>
        <dbReference type="SAM" id="MobiDB-lite"/>
    </source>
</evidence>